<feature type="region of interest" description="Disordered" evidence="1">
    <location>
        <begin position="345"/>
        <end position="385"/>
    </location>
</feature>
<dbReference type="PANTHER" id="PTHR34512">
    <property type="entry name" value="CELL SURFACE PROTEIN"/>
    <property type="match status" value="1"/>
</dbReference>
<protein>
    <submittedName>
        <fullName evidence="4">Outer membrane biogenesis protein BamB</fullName>
    </submittedName>
</protein>
<dbReference type="InterPro" id="IPR011047">
    <property type="entry name" value="Quinoprotein_ADH-like_sf"/>
</dbReference>
<evidence type="ECO:0000259" key="3">
    <source>
        <dbReference type="Pfam" id="PF13360"/>
    </source>
</evidence>
<keyword evidence="5" id="KW-1185">Reference proteome</keyword>
<sequence length="464" mass="48358" precursor="true">MSRRVASLLFLAASVTVSSQVSYADWSRFRGPNGSGIAESDAPTEFGADKNVRWKLELPGRGISSPIVVGDKVFVTCYTGYGMGDGQGTVEDLMRHLVCVDRASGRTLWTKTVNAKMPEDEFRPPGVTTHGYASNTPTSDGTLVYAFFGKSGVYAYDMDGNEVWNQSVGAEPSFKGFGSAASPIVFEDCVIVNAADESLSIVWLDKATGKEKFRATAEGLGECWTTPIVVNQGGIDHVIVSVIGEVWGLNNATGKLAWYANGVNSRNAQVSAVAGNDGIVYATGEEAVAVRVGGKDDVSDSNTVWEGRVRPRYATPVVLDGHLYSVSGSVFECLDAKTGDRVFQERLPGAPAGGDEGRRGGGESGGGRGERGFGGPGGGGGFGGGGGGGGGGGDYASPVVANGKIYITTNAGMIHVVEAKPEYKLLTSNDMTFDESGFGATPAISDGNLFVRSNTHLYCIGSAE</sequence>
<dbReference type="SMART" id="SM00564">
    <property type="entry name" value="PQQ"/>
    <property type="match status" value="5"/>
</dbReference>
<name>A0A5C6F162_9BACT</name>
<accession>A0A5C6F162</accession>
<dbReference type="Gene3D" id="2.130.10.10">
    <property type="entry name" value="YVTN repeat-like/Quinoprotein amine dehydrogenase"/>
    <property type="match status" value="2"/>
</dbReference>
<evidence type="ECO:0000313" key="5">
    <source>
        <dbReference type="Proteomes" id="UP000318288"/>
    </source>
</evidence>
<evidence type="ECO:0000256" key="1">
    <source>
        <dbReference type="SAM" id="MobiDB-lite"/>
    </source>
</evidence>
<feature type="domain" description="Pyrrolo-quinoline quinone repeat" evidence="3">
    <location>
        <begin position="95"/>
        <end position="212"/>
    </location>
</feature>
<feature type="chain" id="PRO_5022952542" evidence="2">
    <location>
        <begin position="24"/>
        <end position="464"/>
    </location>
</feature>
<dbReference type="PANTHER" id="PTHR34512:SF30">
    <property type="entry name" value="OUTER MEMBRANE PROTEIN ASSEMBLY FACTOR BAMB"/>
    <property type="match status" value="1"/>
</dbReference>
<feature type="compositionally biased region" description="Gly residues" evidence="1">
    <location>
        <begin position="362"/>
        <end position="385"/>
    </location>
</feature>
<dbReference type="AlphaFoldDB" id="A0A5C6F162"/>
<feature type="signal peptide" evidence="2">
    <location>
        <begin position="1"/>
        <end position="23"/>
    </location>
</feature>
<reference evidence="4 5" key="1">
    <citation type="submission" date="2019-02" db="EMBL/GenBank/DDBJ databases">
        <title>Deep-cultivation of Planctomycetes and their phenomic and genomic characterization uncovers novel biology.</title>
        <authorList>
            <person name="Wiegand S."/>
            <person name="Jogler M."/>
            <person name="Boedeker C."/>
            <person name="Pinto D."/>
            <person name="Vollmers J."/>
            <person name="Rivas-Marin E."/>
            <person name="Kohn T."/>
            <person name="Peeters S.H."/>
            <person name="Heuer A."/>
            <person name="Rast P."/>
            <person name="Oberbeckmann S."/>
            <person name="Bunk B."/>
            <person name="Jeske O."/>
            <person name="Meyerdierks A."/>
            <person name="Storesund J.E."/>
            <person name="Kallscheuer N."/>
            <person name="Luecker S."/>
            <person name="Lage O.M."/>
            <person name="Pohl T."/>
            <person name="Merkel B.J."/>
            <person name="Hornburger P."/>
            <person name="Mueller R.-W."/>
            <person name="Bruemmer F."/>
            <person name="Labrenz M."/>
            <person name="Spormann A.M."/>
            <person name="Op Den Camp H."/>
            <person name="Overmann J."/>
            <person name="Amann R."/>
            <person name="Jetten M.S.M."/>
            <person name="Mascher T."/>
            <person name="Medema M.H."/>
            <person name="Devos D.P."/>
            <person name="Kaster A.-K."/>
            <person name="Ovreas L."/>
            <person name="Rohde M."/>
            <person name="Galperin M.Y."/>
            <person name="Jogler C."/>
        </authorList>
    </citation>
    <scope>NUCLEOTIDE SEQUENCE [LARGE SCALE GENOMIC DNA]</scope>
    <source>
        <strain evidence="4 5">Poly51</strain>
    </source>
</reference>
<organism evidence="4 5">
    <name type="scientific">Rubripirellula tenax</name>
    <dbReference type="NCBI Taxonomy" id="2528015"/>
    <lineage>
        <taxon>Bacteria</taxon>
        <taxon>Pseudomonadati</taxon>
        <taxon>Planctomycetota</taxon>
        <taxon>Planctomycetia</taxon>
        <taxon>Pirellulales</taxon>
        <taxon>Pirellulaceae</taxon>
        <taxon>Rubripirellula</taxon>
    </lineage>
</organism>
<dbReference type="Gene3D" id="2.40.10.480">
    <property type="match status" value="1"/>
</dbReference>
<dbReference type="Pfam" id="PF13360">
    <property type="entry name" value="PQQ_2"/>
    <property type="match status" value="1"/>
</dbReference>
<dbReference type="RefSeq" id="WP_146458550.1">
    <property type="nucleotide sequence ID" value="NZ_SJPW01000004.1"/>
</dbReference>
<dbReference type="InterPro" id="IPR015943">
    <property type="entry name" value="WD40/YVTN_repeat-like_dom_sf"/>
</dbReference>
<dbReference type="Proteomes" id="UP000318288">
    <property type="component" value="Unassembled WGS sequence"/>
</dbReference>
<comment type="caution">
    <text evidence="4">The sequence shown here is derived from an EMBL/GenBank/DDBJ whole genome shotgun (WGS) entry which is preliminary data.</text>
</comment>
<gene>
    <name evidence="4" type="ORF">Poly51_30270</name>
</gene>
<dbReference type="InterPro" id="IPR002372">
    <property type="entry name" value="PQQ_rpt_dom"/>
</dbReference>
<keyword evidence="2" id="KW-0732">Signal</keyword>
<dbReference type="SUPFAM" id="SSF50998">
    <property type="entry name" value="Quinoprotein alcohol dehydrogenase-like"/>
    <property type="match status" value="1"/>
</dbReference>
<evidence type="ECO:0000313" key="4">
    <source>
        <dbReference type="EMBL" id="TWU54310.1"/>
    </source>
</evidence>
<proteinExistence type="predicted"/>
<dbReference type="OrthoDB" id="244732at2"/>
<dbReference type="InterPro" id="IPR018391">
    <property type="entry name" value="PQQ_b-propeller_rpt"/>
</dbReference>
<evidence type="ECO:0000256" key="2">
    <source>
        <dbReference type="SAM" id="SignalP"/>
    </source>
</evidence>
<dbReference type="EMBL" id="SJPW01000004">
    <property type="protein sequence ID" value="TWU54310.1"/>
    <property type="molecule type" value="Genomic_DNA"/>
</dbReference>